<dbReference type="GO" id="GO:0000112">
    <property type="term" value="C:nucleotide-excision repair factor 3 complex"/>
    <property type="evidence" value="ECO:0007669"/>
    <property type="project" value="TreeGrafter"/>
</dbReference>
<dbReference type="GO" id="GO:0005524">
    <property type="term" value="F:ATP binding"/>
    <property type="evidence" value="ECO:0007669"/>
    <property type="project" value="UniProtKB-KW"/>
</dbReference>
<evidence type="ECO:0000313" key="6">
    <source>
        <dbReference type="EMBL" id="CAJ1408021.1"/>
    </source>
</evidence>
<dbReference type="GO" id="GO:0016787">
    <property type="term" value="F:hydrolase activity"/>
    <property type="evidence" value="ECO:0007669"/>
    <property type="project" value="UniProtKB-KW"/>
</dbReference>
<accession>A0AA36NKN3</accession>
<comment type="caution">
    <text evidence="6">The sequence shown here is derived from an EMBL/GenBank/DDBJ whole genome shotgun (WGS) entry which is preliminary data.</text>
</comment>
<dbReference type="GO" id="GO:0043138">
    <property type="term" value="F:3'-5' DNA helicase activity"/>
    <property type="evidence" value="ECO:0007669"/>
    <property type="project" value="TreeGrafter"/>
</dbReference>
<keyword evidence="3" id="KW-0347">Helicase</keyword>
<evidence type="ECO:0000313" key="7">
    <source>
        <dbReference type="Proteomes" id="UP001178507"/>
    </source>
</evidence>
<sequence length="209" mass="23886">MKFIRTLCAFIREKGPTTEKLRLVLRGGRHLLESEEALLRDLSKAAVALLQQLEWGLLVVNEVQVVPARTFRTVATGIKAHCCLGTATLVREDDFIQDLHWLIGPKLYEANWQQLQDNGYLARLRCIEVWRDMSEEFFVQPGSMRATIQRALGTCNPKKLDTCEYLIRLHEQRRDKMMVQGVASMSILSKHPNLSRQTNHNPGETAIGF</sequence>
<protein>
    <recommendedName>
        <fullName evidence="5">ERCC3/RAD25/XPB helicase C-terminal domain-containing protein</fullName>
    </recommendedName>
</protein>
<gene>
    <name evidence="6" type="ORF">EVOR1521_LOCUS29584</name>
</gene>
<dbReference type="GO" id="GO:0005675">
    <property type="term" value="C:transcription factor TFIIH holo complex"/>
    <property type="evidence" value="ECO:0007669"/>
    <property type="project" value="TreeGrafter"/>
</dbReference>
<keyword evidence="4" id="KW-0067">ATP-binding</keyword>
<organism evidence="6 7">
    <name type="scientific">Effrenium voratum</name>
    <dbReference type="NCBI Taxonomy" id="2562239"/>
    <lineage>
        <taxon>Eukaryota</taxon>
        <taxon>Sar</taxon>
        <taxon>Alveolata</taxon>
        <taxon>Dinophyceae</taxon>
        <taxon>Suessiales</taxon>
        <taxon>Symbiodiniaceae</taxon>
        <taxon>Effrenium</taxon>
    </lineage>
</organism>
<proteinExistence type="predicted"/>
<evidence type="ECO:0000259" key="5">
    <source>
        <dbReference type="Pfam" id="PF16203"/>
    </source>
</evidence>
<dbReference type="InterPro" id="IPR027417">
    <property type="entry name" value="P-loop_NTPase"/>
</dbReference>
<keyword evidence="7" id="KW-1185">Reference proteome</keyword>
<feature type="domain" description="ERCC3/RAD25/XPB helicase C-terminal" evidence="5">
    <location>
        <begin position="115"/>
        <end position="180"/>
    </location>
</feature>
<keyword evidence="1" id="KW-0547">Nucleotide-binding</keyword>
<dbReference type="PANTHER" id="PTHR11274">
    <property type="entry name" value="RAD25/XP-B DNA REPAIR HELICASE"/>
    <property type="match status" value="1"/>
</dbReference>
<dbReference type="InterPro" id="IPR050615">
    <property type="entry name" value="ATP-dep_DNA_Helicase"/>
</dbReference>
<dbReference type="Pfam" id="PF16203">
    <property type="entry name" value="ERCC3_RAD25_C"/>
    <property type="match status" value="1"/>
</dbReference>
<evidence type="ECO:0000256" key="1">
    <source>
        <dbReference type="ARBA" id="ARBA00022741"/>
    </source>
</evidence>
<reference evidence="6" key="1">
    <citation type="submission" date="2023-08" db="EMBL/GenBank/DDBJ databases">
        <authorList>
            <person name="Chen Y."/>
            <person name="Shah S."/>
            <person name="Dougan E. K."/>
            <person name="Thang M."/>
            <person name="Chan C."/>
        </authorList>
    </citation>
    <scope>NUCLEOTIDE SEQUENCE</scope>
</reference>
<dbReference type="Proteomes" id="UP001178507">
    <property type="component" value="Unassembled WGS sequence"/>
</dbReference>
<name>A0AA36NKN3_9DINO</name>
<dbReference type="AlphaFoldDB" id="A0AA36NKN3"/>
<evidence type="ECO:0000256" key="2">
    <source>
        <dbReference type="ARBA" id="ARBA00022801"/>
    </source>
</evidence>
<dbReference type="GO" id="GO:0097550">
    <property type="term" value="C:transcription preinitiation complex"/>
    <property type="evidence" value="ECO:0007669"/>
    <property type="project" value="TreeGrafter"/>
</dbReference>
<evidence type="ECO:0000256" key="4">
    <source>
        <dbReference type="ARBA" id="ARBA00022840"/>
    </source>
</evidence>
<dbReference type="EMBL" id="CAUJNA010003702">
    <property type="protein sequence ID" value="CAJ1408021.1"/>
    <property type="molecule type" value="Genomic_DNA"/>
</dbReference>
<evidence type="ECO:0000256" key="3">
    <source>
        <dbReference type="ARBA" id="ARBA00022806"/>
    </source>
</evidence>
<dbReference type="InterPro" id="IPR032438">
    <property type="entry name" value="ERCC3_RAD25_C"/>
</dbReference>
<dbReference type="Gene3D" id="3.40.50.300">
    <property type="entry name" value="P-loop containing nucleotide triphosphate hydrolases"/>
    <property type="match status" value="2"/>
</dbReference>
<keyword evidence="2" id="KW-0378">Hydrolase</keyword>
<dbReference type="GO" id="GO:0006367">
    <property type="term" value="P:transcription initiation at RNA polymerase II promoter"/>
    <property type="evidence" value="ECO:0007669"/>
    <property type="project" value="TreeGrafter"/>
</dbReference>
<dbReference type="PANTHER" id="PTHR11274:SF0">
    <property type="entry name" value="GENERAL TRANSCRIPTION AND DNA REPAIR FACTOR IIH HELICASE SUBUNIT XPB"/>
    <property type="match status" value="1"/>
</dbReference>